<evidence type="ECO:0000256" key="2">
    <source>
        <dbReference type="ARBA" id="ARBA00023043"/>
    </source>
</evidence>
<dbReference type="SMART" id="SM00248">
    <property type="entry name" value="ANK"/>
    <property type="match status" value="3"/>
</dbReference>
<evidence type="ECO:0000256" key="3">
    <source>
        <dbReference type="PROSITE-ProRule" id="PRU00023"/>
    </source>
</evidence>
<accession>A0AAV7JY17</accession>
<dbReference type="Proteomes" id="UP001165289">
    <property type="component" value="Unassembled WGS sequence"/>
</dbReference>
<dbReference type="EMBL" id="JAKMXF010000277">
    <property type="protein sequence ID" value="KAI6653379.1"/>
    <property type="molecule type" value="Genomic_DNA"/>
</dbReference>
<evidence type="ECO:0000313" key="5">
    <source>
        <dbReference type="Proteomes" id="UP001165289"/>
    </source>
</evidence>
<feature type="repeat" description="ANK" evidence="3">
    <location>
        <begin position="62"/>
        <end position="94"/>
    </location>
</feature>
<reference evidence="4 5" key="1">
    <citation type="journal article" date="2023" name="BMC Biol.">
        <title>The compact genome of the sponge Oopsacas minuta (Hexactinellida) is lacking key metazoan core genes.</title>
        <authorList>
            <person name="Santini S."/>
            <person name="Schenkelaars Q."/>
            <person name="Jourda C."/>
            <person name="Duchesne M."/>
            <person name="Belahbib H."/>
            <person name="Rocher C."/>
            <person name="Selva M."/>
            <person name="Riesgo A."/>
            <person name="Vervoort M."/>
            <person name="Leys S.P."/>
            <person name="Kodjabachian L."/>
            <person name="Le Bivic A."/>
            <person name="Borchiellini C."/>
            <person name="Claverie J.M."/>
            <person name="Renard E."/>
        </authorList>
    </citation>
    <scope>NUCLEOTIDE SEQUENCE [LARGE SCALE GENOMIC DNA]</scope>
    <source>
        <strain evidence="4">SPO-2</strain>
    </source>
</reference>
<feature type="repeat" description="ANK" evidence="3">
    <location>
        <begin position="96"/>
        <end position="128"/>
    </location>
</feature>
<evidence type="ECO:0000313" key="4">
    <source>
        <dbReference type="EMBL" id="KAI6653379.1"/>
    </source>
</evidence>
<proteinExistence type="predicted"/>
<keyword evidence="2 3" id="KW-0040">ANK repeat</keyword>
<dbReference type="SUPFAM" id="SSF48403">
    <property type="entry name" value="Ankyrin repeat"/>
    <property type="match status" value="1"/>
</dbReference>
<evidence type="ECO:0000256" key="1">
    <source>
        <dbReference type="ARBA" id="ARBA00022737"/>
    </source>
</evidence>
<dbReference type="InterPro" id="IPR002110">
    <property type="entry name" value="Ankyrin_rpt"/>
</dbReference>
<dbReference type="PANTHER" id="PTHR24171:SF9">
    <property type="entry name" value="ANKYRIN REPEAT DOMAIN-CONTAINING PROTEIN 39"/>
    <property type="match status" value="1"/>
</dbReference>
<name>A0AAV7JY17_9METZ</name>
<keyword evidence="5" id="KW-1185">Reference proteome</keyword>
<dbReference type="AlphaFoldDB" id="A0AAV7JY17"/>
<comment type="caution">
    <text evidence="4">The sequence shown here is derived from an EMBL/GenBank/DDBJ whole genome shotgun (WGS) entry which is preliminary data.</text>
</comment>
<sequence length="188" mass="21175">MAECKHSEDCCQHQPAVTSVVQTIDEMDFERGIWNAALMGNIHKIENMIAKDGIDPNLTDNYGYTALHYAARHKRLEVCRLLLHNRANTNIQSRVGGVTALHRAAYTGDKDIVIILLENRANQMLADSDGQLPSHKACQGNHIEIMKILYRHTPEAFDKLDDTGKSPMDYLTDSNAVIELKELMKCDK</sequence>
<dbReference type="Pfam" id="PF12796">
    <property type="entry name" value="Ank_2"/>
    <property type="match status" value="1"/>
</dbReference>
<dbReference type="PROSITE" id="PS50088">
    <property type="entry name" value="ANK_REPEAT"/>
    <property type="match status" value="2"/>
</dbReference>
<keyword evidence="1" id="KW-0677">Repeat</keyword>
<dbReference type="InterPro" id="IPR036770">
    <property type="entry name" value="Ankyrin_rpt-contain_sf"/>
</dbReference>
<gene>
    <name evidence="4" type="ORF">LOD99_3598</name>
</gene>
<organism evidence="4 5">
    <name type="scientific">Oopsacas minuta</name>
    <dbReference type="NCBI Taxonomy" id="111878"/>
    <lineage>
        <taxon>Eukaryota</taxon>
        <taxon>Metazoa</taxon>
        <taxon>Porifera</taxon>
        <taxon>Hexactinellida</taxon>
        <taxon>Hexasterophora</taxon>
        <taxon>Lyssacinosida</taxon>
        <taxon>Leucopsacidae</taxon>
        <taxon>Oopsacas</taxon>
    </lineage>
</organism>
<protein>
    <submittedName>
        <fullName evidence="4">Ankyrin repeat domain-containing protein 39-like</fullName>
    </submittedName>
</protein>
<dbReference type="Gene3D" id="1.25.40.20">
    <property type="entry name" value="Ankyrin repeat-containing domain"/>
    <property type="match status" value="1"/>
</dbReference>
<dbReference type="PROSITE" id="PS50297">
    <property type="entry name" value="ANK_REP_REGION"/>
    <property type="match status" value="2"/>
</dbReference>
<dbReference type="PANTHER" id="PTHR24171">
    <property type="entry name" value="ANKYRIN REPEAT DOMAIN-CONTAINING PROTEIN 39-RELATED"/>
    <property type="match status" value="1"/>
</dbReference>